<organism evidence="12 13">
    <name type="scientific">Massilia timonae</name>
    <dbReference type="NCBI Taxonomy" id="47229"/>
    <lineage>
        <taxon>Bacteria</taxon>
        <taxon>Pseudomonadati</taxon>
        <taxon>Pseudomonadota</taxon>
        <taxon>Betaproteobacteria</taxon>
        <taxon>Burkholderiales</taxon>
        <taxon>Oxalobacteraceae</taxon>
        <taxon>Telluria group</taxon>
        <taxon>Massilia</taxon>
    </lineage>
</organism>
<evidence type="ECO:0000256" key="8">
    <source>
        <dbReference type="PROSITE-ProRule" id="PRU00339"/>
    </source>
</evidence>
<keyword evidence="9" id="KW-0175">Coiled coil</keyword>
<feature type="repeat" description="TPR" evidence="8">
    <location>
        <begin position="128"/>
        <end position="161"/>
    </location>
</feature>
<dbReference type="PANTHER" id="PTHR44835">
    <property type="entry name" value="UDP-N-ACETYLGLUCOSAMINE--PEPTIDE N-ACETYLGLUCOSAMINYLTRANSFERASE SPINDLY-RELATED"/>
    <property type="match status" value="1"/>
</dbReference>
<dbReference type="AlphaFoldDB" id="A0A1S2NH97"/>
<keyword evidence="6" id="KW-0677">Repeat</keyword>
<feature type="repeat" description="TPR" evidence="8">
    <location>
        <begin position="162"/>
        <end position="195"/>
    </location>
</feature>
<feature type="domain" description="O-GlcNAc transferase C-terminal" evidence="11">
    <location>
        <begin position="299"/>
        <end position="493"/>
    </location>
</feature>
<evidence type="ECO:0000256" key="4">
    <source>
        <dbReference type="ARBA" id="ARBA00022676"/>
    </source>
</evidence>
<evidence type="ECO:0000256" key="10">
    <source>
        <dbReference type="SAM" id="MobiDB-lite"/>
    </source>
</evidence>
<dbReference type="EMBL" id="JRYB01000001">
    <property type="protein sequence ID" value="OIJ43782.1"/>
    <property type="molecule type" value="Genomic_DNA"/>
</dbReference>
<comment type="caution">
    <text evidence="12">The sequence shown here is derived from an EMBL/GenBank/DDBJ whole genome shotgun (WGS) entry which is preliminary data.</text>
</comment>
<comment type="similarity">
    <text evidence="2">Belongs to the glycosyltransferase 41 family. O-GlcNAc transferase subfamily.</text>
</comment>
<gene>
    <name evidence="12" type="ORF">LO55_249</name>
</gene>
<feature type="repeat" description="TPR" evidence="8">
    <location>
        <begin position="196"/>
        <end position="229"/>
    </location>
</feature>
<dbReference type="Proteomes" id="UP000180246">
    <property type="component" value="Unassembled WGS sequence"/>
</dbReference>
<evidence type="ECO:0000256" key="5">
    <source>
        <dbReference type="ARBA" id="ARBA00022679"/>
    </source>
</evidence>
<feature type="coiled-coil region" evidence="9">
    <location>
        <begin position="67"/>
        <end position="94"/>
    </location>
</feature>
<name>A0A1S2NH97_9BURK</name>
<evidence type="ECO:0000259" key="11">
    <source>
        <dbReference type="Pfam" id="PF13844"/>
    </source>
</evidence>
<dbReference type="Pfam" id="PF13432">
    <property type="entry name" value="TPR_16"/>
    <property type="match status" value="1"/>
</dbReference>
<sequence length="730" mass="81909">MNQMTPPGANPEIEQHRRAVRKKPRDANAHALLGLSLLRQRQLDEGVRALQRAFELKVRQPELHAVLAAALFELERYEEAAASYRQALRFQDAADLQRGLADSLSRLGRHQQAEDSARRAVALKPDDVGSHLLLAGALYKQQRLEDAADVLQRVLELEPQRTDARYDLGYVLYSLHRHQEALACMERVVAEQPAHLNALRHIGLCRRALGKVDDAVVILEEAVAREPDNGQLVAELAGTLHMLGRLPEAVAMSRRAQELDPANIMALRTGIHTRFALGEWQEALRLARELLAHAPSPEHHSMLLFILSHCCQDGDELTREHFAYGERWETPLRALRQPHANVRDPQRKLRIGLVSGDLYRHAVARFIAPVLRTLKNSTQVEFYVYHNQVKEDEMTHTMRADVAAWRSIMHLDDAAAERLIRADAIDILIDLSGHSALNRLPLFARKPAPVQATWIGYAGTTGLEAVDYILGDRFWLPGTRYDRQFTENIVRLPMFVLFLPEPTAPPVNPLPALENGYITFGSFHRASKLGQDVIRQWSLLLHAIPTAKMLLGGMQEGIDDVLVDWFAQEGIPRERLLLRERAGMYHYLKQHYEVDICLSPFPYSGGTTIGHALWMGVPTLATVGATNPSHAAAAFMMHLGLGAFVTENEETYVKLGALLSENVSALATMRQTMRQRFLESPLGYPAILGASFEIAMRRMWTRWCDGQEAAPFPVSLADVEAYGRQPAAPD</sequence>
<dbReference type="Gene3D" id="3.40.50.2000">
    <property type="entry name" value="Glycogen Phosphorylase B"/>
    <property type="match status" value="1"/>
</dbReference>
<keyword evidence="4" id="KW-0328">Glycosyltransferase</keyword>
<feature type="region of interest" description="Disordered" evidence="10">
    <location>
        <begin position="1"/>
        <end position="25"/>
    </location>
</feature>
<evidence type="ECO:0000313" key="12">
    <source>
        <dbReference type="EMBL" id="OIJ43782.1"/>
    </source>
</evidence>
<evidence type="ECO:0000256" key="6">
    <source>
        <dbReference type="ARBA" id="ARBA00022737"/>
    </source>
</evidence>
<evidence type="ECO:0000256" key="3">
    <source>
        <dbReference type="ARBA" id="ARBA00011970"/>
    </source>
</evidence>
<feature type="domain" description="O-GlcNAc transferase C-terminal" evidence="11">
    <location>
        <begin position="514"/>
        <end position="682"/>
    </location>
</feature>
<dbReference type="Pfam" id="PF14559">
    <property type="entry name" value="TPR_19"/>
    <property type="match status" value="1"/>
</dbReference>
<evidence type="ECO:0000256" key="2">
    <source>
        <dbReference type="ARBA" id="ARBA00005386"/>
    </source>
</evidence>
<dbReference type="InterPro" id="IPR029489">
    <property type="entry name" value="OGT/SEC/SPY_C"/>
</dbReference>
<dbReference type="GO" id="GO:0097363">
    <property type="term" value="F:protein O-acetylglucosaminyltransferase activity"/>
    <property type="evidence" value="ECO:0007669"/>
    <property type="project" value="UniProtKB-EC"/>
</dbReference>
<evidence type="ECO:0000256" key="9">
    <source>
        <dbReference type="SAM" id="Coils"/>
    </source>
</evidence>
<dbReference type="Gene3D" id="3.40.50.11380">
    <property type="match status" value="1"/>
</dbReference>
<dbReference type="Pfam" id="PF13844">
    <property type="entry name" value="Glyco_transf_41"/>
    <property type="match status" value="2"/>
</dbReference>
<dbReference type="PANTHER" id="PTHR44835:SF1">
    <property type="entry name" value="PROTEIN O-GLCNAC TRANSFERASE"/>
    <property type="match status" value="1"/>
</dbReference>
<keyword evidence="5" id="KW-0808">Transferase</keyword>
<dbReference type="PROSITE" id="PS50005">
    <property type="entry name" value="TPR"/>
    <property type="match status" value="4"/>
</dbReference>
<accession>A0A1S2NH97</accession>
<evidence type="ECO:0000256" key="1">
    <source>
        <dbReference type="ARBA" id="ARBA00004922"/>
    </source>
</evidence>
<protein>
    <recommendedName>
        <fullName evidence="3">protein O-GlcNAc transferase</fullName>
        <ecNumber evidence="3">2.4.1.255</ecNumber>
    </recommendedName>
</protein>
<keyword evidence="7 8" id="KW-0802">TPR repeat</keyword>
<dbReference type="Pfam" id="PF12895">
    <property type="entry name" value="ANAPC3"/>
    <property type="match status" value="1"/>
</dbReference>
<dbReference type="RefSeq" id="WP_071360133.1">
    <property type="nucleotide sequence ID" value="NZ_JRYB01000001.1"/>
</dbReference>
<reference evidence="12 13" key="1">
    <citation type="submission" date="2014-10" db="EMBL/GenBank/DDBJ databases">
        <authorList>
            <person name="Seo M.-J."/>
            <person name="Seok Y.J."/>
            <person name="Cha I.-T."/>
        </authorList>
    </citation>
    <scope>NUCLEOTIDE SEQUENCE [LARGE SCALE GENOMIC DNA]</scope>
    <source>
        <strain evidence="12 13">NEU</strain>
    </source>
</reference>
<evidence type="ECO:0000256" key="7">
    <source>
        <dbReference type="ARBA" id="ARBA00022803"/>
    </source>
</evidence>
<dbReference type="SUPFAM" id="SSF48452">
    <property type="entry name" value="TPR-like"/>
    <property type="match status" value="1"/>
</dbReference>
<dbReference type="Gene3D" id="1.25.40.10">
    <property type="entry name" value="Tetratricopeptide repeat domain"/>
    <property type="match status" value="3"/>
</dbReference>
<feature type="repeat" description="TPR" evidence="8">
    <location>
        <begin position="94"/>
        <end position="127"/>
    </location>
</feature>
<dbReference type="SMART" id="SM00028">
    <property type="entry name" value="TPR"/>
    <property type="match status" value="7"/>
</dbReference>
<proteinExistence type="inferred from homology"/>
<evidence type="ECO:0000313" key="13">
    <source>
        <dbReference type="Proteomes" id="UP000180246"/>
    </source>
</evidence>
<dbReference type="EC" id="2.4.1.255" evidence="3"/>
<dbReference type="InterPro" id="IPR051939">
    <property type="entry name" value="Glycosyltr_41/O-GlcNAc_trsf"/>
</dbReference>
<dbReference type="InterPro" id="IPR011990">
    <property type="entry name" value="TPR-like_helical_dom_sf"/>
</dbReference>
<dbReference type="InterPro" id="IPR019734">
    <property type="entry name" value="TPR_rpt"/>
</dbReference>
<comment type="pathway">
    <text evidence="1">Protein modification; protein glycosylation.</text>
</comment>